<evidence type="ECO:0000256" key="3">
    <source>
        <dbReference type="ARBA" id="ARBA00022723"/>
    </source>
</evidence>
<comment type="caution">
    <text evidence="7">The sequence shown here is derived from an EMBL/GenBank/DDBJ whole genome shotgun (WGS) entry which is preliminary data.</text>
</comment>
<dbReference type="InterPro" id="IPR001128">
    <property type="entry name" value="Cyt_P450"/>
</dbReference>
<dbReference type="SUPFAM" id="SSF48264">
    <property type="entry name" value="Cytochrome P450"/>
    <property type="match status" value="1"/>
</dbReference>
<dbReference type="Gene3D" id="1.10.630.10">
    <property type="entry name" value="Cytochrome P450"/>
    <property type="match status" value="1"/>
</dbReference>
<reference evidence="7" key="1">
    <citation type="journal article" date="2023" name="GigaByte">
        <title>Genome assembly of the bearded iris, Iris pallida Lam.</title>
        <authorList>
            <person name="Bruccoleri R.E."/>
            <person name="Oakeley E.J."/>
            <person name="Faust A.M.E."/>
            <person name="Altorfer M."/>
            <person name="Dessus-Babus S."/>
            <person name="Burckhardt D."/>
            <person name="Oertli M."/>
            <person name="Naumann U."/>
            <person name="Petersen F."/>
            <person name="Wong J."/>
        </authorList>
    </citation>
    <scope>NUCLEOTIDE SEQUENCE</scope>
    <source>
        <strain evidence="7">GSM-AAB239-AS_SAM_17_03QT</strain>
    </source>
</reference>
<dbReference type="PANTHER" id="PTHR47955">
    <property type="entry name" value="CYTOCHROME P450 FAMILY 71 PROTEIN"/>
    <property type="match status" value="1"/>
</dbReference>
<protein>
    <submittedName>
        <fullName evidence="7">Cytochrome P450 71A9-like</fullName>
    </submittedName>
</protein>
<dbReference type="AlphaFoldDB" id="A0AAX6FWS2"/>
<name>A0AAX6FWS2_IRIPA</name>
<feature type="region of interest" description="Disordered" evidence="6">
    <location>
        <begin position="142"/>
        <end position="173"/>
    </location>
</feature>
<accession>A0AAX6FWS2</accession>
<evidence type="ECO:0000256" key="6">
    <source>
        <dbReference type="SAM" id="MobiDB-lite"/>
    </source>
</evidence>
<evidence type="ECO:0000313" key="7">
    <source>
        <dbReference type="EMBL" id="KAJ6820737.1"/>
    </source>
</evidence>
<gene>
    <name evidence="7" type="ORF">M6B38_395745</name>
</gene>
<dbReference type="InterPro" id="IPR002401">
    <property type="entry name" value="Cyt_P450_E_grp-I"/>
</dbReference>
<evidence type="ECO:0000256" key="4">
    <source>
        <dbReference type="ARBA" id="ARBA00023002"/>
    </source>
</evidence>
<keyword evidence="4" id="KW-0560">Oxidoreductase</keyword>
<sequence>MLTAIGKRYHAAGEGSRVKRILAETQALFMGFFFEDYFPSLGWLDRVTGMRARLERNFSELDGFYQEVIDEHRDPAWRWEEDRAEDAIDALLNIQKRGGANVTDQHIKGVLMNIFVAGSDTSSASVEWTMAELMRHPSVMRKAQNEVRSTSGRKGRWRRATRPSPVPQVCPEGGLQSASDCPVACAEREIQHCRVDGYDIPAKTRLLVNTLAIGRDASIWRGPKSSTRRGSSALISTSGATILSSYLLVQAVGYVRGWVSGSGRRAGTGKPSLLVRWELPEGTTKEDIDMSEAPGITVHRKSHLHLVAKRV</sequence>
<reference evidence="7" key="2">
    <citation type="submission" date="2023-04" db="EMBL/GenBank/DDBJ databases">
        <authorList>
            <person name="Bruccoleri R.E."/>
            <person name="Oakeley E.J."/>
            <person name="Faust A.-M."/>
            <person name="Dessus-Babus S."/>
            <person name="Altorfer M."/>
            <person name="Burckhardt D."/>
            <person name="Oertli M."/>
            <person name="Naumann U."/>
            <person name="Petersen F."/>
            <person name="Wong J."/>
        </authorList>
    </citation>
    <scope>NUCLEOTIDE SEQUENCE</scope>
    <source>
        <strain evidence="7">GSM-AAB239-AS_SAM_17_03QT</strain>
        <tissue evidence="7">Leaf</tissue>
    </source>
</reference>
<dbReference type="Pfam" id="PF00067">
    <property type="entry name" value="p450"/>
    <property type="match status" value="1"/>
</dbReference>
<dbReference type="PANTHER" id="PTHR47955:SF8">
    <property type="entry name" value="CYTOCHROME P450 71D11-LIKE"/>
    <property type="match status" value="1"/>
</dbReference>
<evidence type="ECO:0000256" key="1">
    <source>
        <dbReference type="ARBA" id="ARBA00010617"/>
    </source>
</evidence>
<keyword evidence="8" id="KW-1185">Reference proteome</keyword>
<keyword evidence="3" id="KW-0479">Metal-binding</keyword>
<dbReference type="InterPro" id="IPR036396">
    <property type="entry name" value="Cyt_P450_sf"/>
</dbReference>
<dbReference type="GO" id="GO:0016705">
    <property type="term" value="F:oxidoreductase activity, acting on paired donors, with incorporation or reduction of molecular oxygen"/>
    <property type="evidence" value="ECO:0007669"/>
    <property type="project" value="InterPro"/>
</dbReference>
<feature type="compositionally biased region" description="Basic residues" evidence="6">
    <location>
        <begin position="151"/>
        <end position="161"/>
    </location>
</feature>
<dbReference type="GO" id="GO:0004497">
    <property type="term" value="F:monooxygenase activity"/>
    <property type="evidence" value="ECO:0007669"/>
    <property type="project" value="InterPro"/>
</dbReference>
<dbReference type="EMBL" id="JANAVB010025200">
    <property type="protein sequence ID" value="KAJ6820737.1"/>
    <property type="molecule type" value="Genomic_DNA"/>
</dbReference>
<comment type="similarity">
    <text evidence="1">Belongs to the cytochrome P450 family.</text>
</comment>
<organism evidence="7 8">
    <name type="scientific">Iris pallida</name>
    <name type="common">Sweet iris</name>
    <dbReference type="NCBI Taxonomy" id="29817"/>
    <lineage>
        <taxon>Eukaryota</taxon>
        <taxon>Viridiplantae</taxon>
        <taxon>Streptophyta</taxon>
        <taxon>Embryophyta</taxon>
        <taxon>Tracheophyta</taxon>
        <taxon>Spermatophyta</taxon>
        <taxon>Magnoliopsida</taxon>
        <taxon>Liliopsida</taxon>
        <taxon>Asparagales</taxon>
        <taxon>Iridaceae</taxon>
        <taxon>Iridoideae</taxon>
        <taxon>Irideae</taxon>
        <taxon>Iris</taxon>
    </lineage>
</organism>
<evidence type="ECO:0000256" key="2">
    <source>
        <dbReference type="ARBA" id="ARBA00022617"/>
    </source>
</evidence>
<dbReference type="PRINTS" id="PR00463">
    <property type="entry name" value="EP450I"/>
</dbReference>
<keyword evidence="2" id="KW-0349">Heme</keyword>
<dbReference type="Proteomes" id="UP001140949">
    <property type="component" value="Unassembled WGS sequence"/>
</dbReference>
<dbReference type="GO" id="GO:0020037">
    <property type="term" value="F:heme binding"/>
    <property type="evidence" value="ECO:0007669"/>
    <property type="project" value="InterPro"/>
</dbReference>
<keyword evidence="5" id="KW-0408">Iron</keyword>
<evidence type="ECO:0000313" key="8">
    <source>
        <dbReference type="Proteomes" id="UP001140949"/>
    </source>
</evidence>
<dbReference type="GO" id="GO:0005506">
    <property type="term" value="F:iron ion binding"/>
    <property type="evidence" value="ECO:0007669"/>
    <property type="project" value="InterPro"/>
</dbReference>
<proteinExistence type="inferred from homology"/>
<evidence type="ECO:0000256" key="5">
    <source>
        <dbReference type="ARBA" id="ARBA00023004"/>
    </source>
</evidence>